<dbReference type="AlphaFoldDB" id="A0A4P7AHW5"/>
<dbReference type="InterPro" id="IPR014729">
    <property type="entry name" value="Rossmann-like_a/b/a_fold"/>
</dbReference>
<evidence type="ECO:0000313" key="3">
    <source>
        <dbReference type="Proteomes" id="UP000294309"/>
    </source>
</evidence>
<reference evidence="2 3" key="1">
    <citation type="submission" date="2019-03" db="EMBL/GenBank/DDBJ databases">
        <title>Complete genome sequence of Spiroplasma gladiatoris TG-1 (DSM 22552).</title>
        <authorList>
            <person name="Lin Y.-C."/>
            <person name="Chou L."/>
            <person name="Kuo C.-H."/>
        </authorList>
    </citation>
    <scope>NUCLEOTIDE SEQUENCE [LARGE SCALE GENOMIC DNA]</scope>
    <source>
        <strain evidence="2 3">TG-1</strain>
    </source>
</reference>
<dbReference type="RefSeq" id="WP_134297596.1">
    <property type="nucleotide sequence ID" value="NZ_CP038013.1"/>
</dbReference>
<dbReference type="KEGG" id="sgq:SGLAD_v1c06130"/>
<protein>
    <submittedName>
        <fullName evidence="2">DNA sulfur modification protein DndC</fullName>
    </submittedName>
</protein>
<dbReference type="OrthoDB" id="9774475at2"/>
<dbReference type="NCBIfam" id="TIGR03183">
    <property type="entry name" value="DNA_S_dndC"/>
    <property type="match status" value="1"/>
</dbReference>
<proteinExistence type="predicted"/>
<dbReference type="REBASE" id="309889">
    <property type="entry name" value="M.Sgl22552DndCP"/>
</dbReference>
<evidence type="ECO:0000259" key="1">
    <source>
        <dbReference type="Pfam" id="PF01507"/>
    </source>
</evidence>
<sequence length="482" mass="56566">MENVKEKYLNKVYEAKNNIKKIYLEKDYTWMIGYSGGKDSNVLVQIIIEALLELKTKEFNKKIHIVSSDTLIENPIVLEQLNKSLKLLKNFSIKYNLPIEVHKVSPDLDESFWVNLIGRGYPLPNQSFRWCTDRLKIKPMNKYVEEIEKNGSNILTVLGVRKGESKSRDIKLDNTKIEESLLRENTTNKGKIFSPIEDFTLFDIWKYLGESSLVDFKANNLKLSLLYEDSSTGVEECPSSLDDKLQKGCGSSRWGCWLCPVVTKDKSLQGFINSGNNWLKPLIDFREELIKERDLFKNRYHASFRINKTSKKVTLIKYRFMDLKEKDGVYFLPKKDIREKIIFGQINNENYLINEDKKIKIFSESEARQMIDDKKINPYHENNELLIKDIIVKLDKNLNNNKLSIMGLGPYTLSYRINLLERITDLNKKMKKYDMSLISEQEIIKILDIIELVKKELEKNDYLIKKYTDIKKIMEMNKDARE</sequence>
<dbReference type="PANTHER" id="PTHR43196">
    <property type="entry name" value="SULFATE ADENYLYLTRANSFERASE SUBUNIT 2"/>
    <property type="match status" value="1"/>
</dbReference>
<dbReference type="InterPro" id="IPR050128">
    <property type="entry name" value="Sulfate_adenylyltrnsfr_sub2"/>
</dbReference>
<dbReference type="InterPro" id="IPR017598">
    <property type="entry name" value="SulphurTrfase_DndC"/>
</dbReference>
<dbReference type="SUPFAM" id="SSF52402">
    <property type="entry name" value="Adenine nucleotide alpha hydrolases-like"/>
    <property type="match status" value="1"/>
</dbReference>
<accession>A0A4P7AHW5</accession>
<dbReference type="Gene3D" id="3.40.50.620">
    <property type="entry name" value="HUPs"/>
    <property type="match status" value="1"/>
</dbReference>
<evidence type="ECO:0000313" key="2">
    <source>
        <dbReference type="EMBL" id="QBQ07812.1"/>
    </source>
</evidence>
<keyword evidence="3" id="KW-1185">Reference proteome</keyword>
<dbReference type="Pfam" id="PF01507">
    <property type="entry name" value="PAPS_reduct"/>
    <property type="match status" value="1"/>
</dbReference>
<feature type="domain" description="Phosphoadenosine phosphosulphate reductase" evidence="1">
    <location>
        <begin position="31"/>
        <end position="212"/>
    </location>
</feature>
<name>A0A4P7AHW5_9MOLU</name>
<dbReference type="Proteomes" id="UP000294309">
    <property type="component" value="Chromosome"/>
</dbReference>
<dbReference type="InterPro" id="IPR002500">
    <property type="entry name" value="PAPS_reduct_dom"/>
</dbReference>
<dbReference type="PANTHER" id="PTHR43196:SF2">
    <property type="entry name" value="PHOSPHOADENOSINE PHOSPHOSULFATE REDUCTASE"/>
    <property type="match status" value="1"/>
</dbReference>
<dbReference type="GO" id="GO:0003824">
    <property type="term" value="F:catalytic activity"/>
    <property type="evidence" value="ECO:0007669"/>
    <property type="project" value="InterPro"/>
</dbReference>
<organism evidence="2 3">
    <name type="scientific">Spiroplasma gladiatoris</name>
    <dbReference type="NCBI Taxonomy" id="2143"/>
    <lineage>
        <taxon>Bacteria</taxon>
        <taxon>Bacillati</taxon>
        <taxon>Mycoplasmatota</taxon>
        <taxon>Mollicutes</taxon>
        <taxon>Entomoplasmatales</taxon>
        <taxon>Spiroplasmataceae</taxon>
        <taxon>Spiroplasma</taxon>
    </lineage>
</organism>
<dbReference type="EMBL" id="CP038013">
    <property type="protein sequence ID" value="QBQ07812.1"/>
    <property type="molecule type" value="Genomic_DNA"/>
</dbReference>
<gene>
    <name evidence="2" type="primary">dndC</name>
    <name evidence="2" type="ORF">SGLAD_v1c06130</name>
</gene>